<reference evidence="1" key="1">
    <citation type="submission" date="2023-07" db="EMBL/GenBank/DDBJ databases">
        <title>Comparative genomics of wheat-associated soil bacteria to identify genetic determinants of phenazine resistance.</title>
        <authorList>
            <person name="Mouncey N."/>
        </authorList>
    </citation>
    <scope>NUCLEOTIDE SEQUENCE</scope>
    <source>
        <strain evidence="1">V4I22</strain>
    </source>
</reference>
<sequence>MDKAGEAEGCCGLAGNFGFGARHYGTSMAVADLTPKPRLDAIGEARRADFRGRRLQLRHPDRPSRR</sequence>
<dbReference type="RefSeq" id="WP_306984939.1">
    <property type="nucleotide sequence ID" value="NZ_JAUSYQ010000002.1"/>
</dbReference>
<evidence type="ECO:0000313" key="1">
    <source>
        <dbReference type="EMBL" id="MDQ0912510.1"/>
    </source>
</evidence>
<comment type="caution">
    <text evidence="1">The sequence shown here is derived from an EMBL/GenBank/DDBJ whole genome shotgun (WGS) entry which is preliminary data.</text>
</comment>
<name>A0AAW8FSY7_9ACTN</name>
<dbReference type="Proteomes" id="UP001234216">
    <property type="component" value="Unassembled WGS sequence"/>
</dbReference>
<proteinExistence type="predicted"/>
<organism evidence="1 2">
    <name type="scientific">Streptomyces canus</name>
    <dbReference type="NCBI Taxonomy" id="58343"/>
    <lineage>
        <taxon>Bacteria</taxon>
        <taxon>Bacillati</taxon>
        <taxon>Actinomycetota</taxon>
        <taxon>Actinomycetes</taxon>
        <taxon>Kitasatosporales</taxon>
        <taxon>Streptomycetaceae</taxon>
        <taxon>Streptomyces</taxon>
        <taxon>Streptomyces aurantiacus group</taxon>
    </lineage>
</organism>
<evidence type="ECO:0000313" key="2">
    <source>
        <dbReference type="Proteomes" id="UP001234216"/>
    </source>
</evidence>
<protein>
    <submittedName>
        <fullName evidence="1">Fe-S oxidoreductase</fullName>
    </submittedName>
</protein>
<dbReference type="EMBL" id="JAUSZV010000005">
    <property type="protein sequence ID" value="MDQ0912510.1"/>
    <property type="molecule type" value="Genomic_DNA"/>
</dbReference>
<gene>
    <name evidence="1" type="ORF">QFZ22_008495</name>
</gene>
<accession>A0AAW8FSY7</accession>
<dbReference type="AlphaFoldDB" id="A0AAW8FSY7"/>